<keyword evidence="1" id="KW-0732">Signal</keyword>
<name>A0AAV5BPG8_ELECO</name>
<gene>
    <name evidence="4" type="primary">ga04269</name>
    <name evidence="4" type="ORF">PR202_ga04269</name>
</gene>
<dbReference type="Gene3D" id="3.30.430.20">
    <property type="entry name" value="Gnk2 domain, C-X8-C-X2-C motif"/>
    <property type="match status" value="1"/>
</dbReference>
<evidence type="ECO:0000256" key="2">
    <source>
        <dbReference type="ARBA" id="ARBA00022737"/>
    </source>
</evidence>
<accession>A0AAV5BPG8</accession>
<reference evidence="4" key="1">
    <citation type="journal article" date="2018" name="DNA Res.">
        <title>Multiple hybrid de novo genome assembly of finger millet, an orphan allotetraploid crop.</title>
        <authorList>
            <person name="Hatakeyama M."/>
            <person name="Aluri S."/>
            <person name="Balachadran M.T."/>
            <person name="Sivarajan S.R."/>
            <person name="Patrignani A."/>
            <person name="Gruter S."/>
            <person name="Poveda L."/>
            <person name="Shimizu-Inatsugi R."/>
            <person name="Baeten J."/>
            <person name="Francoijs K.J."/>
            <person name="Nataraja K.N."/>
            <person name="Reddy Y.A.N."/>
            <person name="Phadnis S."/>
            <person name="Ravikumar R.L."/>
            <person name="Schlapbach R."/>
            <person name="Sreeman S.M."/>
            <person name="Shimizu K.K."/>
        </authorList>
    </citation>
    <scope>NUCLEOTIDE SEQUENCE</scope>
</reference>
<dbReference type="PANTHER" id="PTHR32099">
    <property type="entry name" value="CYSTEINE-RICH REPEAT SECRETORY PROTEIN"/>
    <property type="match status" value="1"/>
</dbReference>
<comment type="caution">
    <text evidence="4">The sequence shown here is derived from an EMBL/GenBank/DDBJ whole genome shotgun (WGS) entry which is preliminary data.</text>
</comment>
<keyword evidence="5" id="KW-1185">Reference proteome</keyword>
<evidence type="ECO:0000259" key="3">
    <source>
        <dbReference type="PROSITE" id="PS51473"/>
    </source>
</evidence>
<dbReference type="InterPro" id="IPR038408">
    <property type="entry name" value="GNK2_sf"/>
</dbReference>
<evidence type="ECO:0000256" key="1">
    <source>
        <dbReference type="ARBA" id="ARBA00022729"/>
    </source>
</evidence>
<dbReference type="PROSITE" id="PS51473">
    <property type="entry name" value="GNK2"/>
    <property type="match status" value="1"/>
</dbReference>
<sequence>MDVSIDMDGCHMRFSNLNFLASKTNSLQQAFFKMSCPVVAASVAGRFNGLVARLLNAIAGCAASTSETRFAYGVMVVDKDEFSSIFATLQCTLDLTTAQCRACLAGAGAMAEVSRQIFSRNSSGGSFASEQCGLRFASRHVFLL</sequence>
<proteinExistence type="predicted"/>
<dbReference type="AlphaFoldDB" id="A0AAV5BPG8"/>
<dbReference type="PANTHER" id="PTHR32099:SF48">
    <property type="entry name" value="OS10G0329900 PROTEIN"/>
    <property type="match status" value="1"/>
</dbReference>
<reference evidence="4" key="2">
    <citation type="submission" date="2021-12" db="EMBL/GenBank/DDBJ databases">
        <title>Resequencing data analysis of finger millet.</title>
        <authorList>
            <person name="Hatakeyama M."/>
            <person name="Aluri S."/>
            <person name="Balachadran M.T."/>
            <person name="Sivarajan S.R."/>
            <person name="Poveda L."/>
            <person name="Shimizu-Inatsugi R."/>
            <person name="Schlapbach R."/>
            <person name="Sreeman S.M."/>
            <person name="Shimizu K.K."/>
        </authorList>
    </citation>
    <scope>NUCLEOTIDE SEQUENCE</scope>
</reference>
<dbReference type="Pfam" id="PF01657">
    <property type="entry name" value="Stress-antifung"/>
    <property type="match status" value="1"/>
</dbReference>
<keyword evidence="2" id="KW-0677">Repeat</keyword>
<dbReference type="Proteomes" id="UP001054889">
    <property type="component" value="Unassembled WGS sequence"/>
</dbReference>
<protein>
    <recommendedName>
        <fullName evidence="3">Gnk2-homologous domain-containing protein</fullName>
    </recommendedName>
</protein>
<dbReference type="EMBL" id="BQKI01000002">
    <property type="protein sequence ID" value="GJM88230.1"/>
    <property type="molecule type" value="Genomic_DNA"/>
</dbReference>
<dbReference type="CDD" id="cd23509">
    <property type="entry name" value="Gnk2-like"/>
    <property type="match status" value="1"/>
</dbReference>
<organism evidence="4 5">
    <name type="scientific">Eleusine coracana subsp. coracana</name>
    <dbReference type="NCBI Taxonomy" id="191504"/>
    <lineage>
        <taxon>Eukaryota</taxon>
        <taxon>Viridiplantae</taxon>
        <taxon>Streptophyta</taxon>
        <taxon>Embryophyta</taxon>
        <taxon>Tracheophyta</taxon>
        <taxon>Spermatophyta</taxon>
        <taxon>Magnoliopsida</taxon>
        <taxon>Liliopsida</taxon>
        <taxon>Poales</taxon>
        <taxon>Poaceae</taxon>
        <taxon>PACMAD clade</taxon>
        <taxon>Chloridoideae</taxon>
        <taxon>Cynodonteae</taxon>
        <taxon>Eleusininae</taxon>
        <taxon>Eleusine</taxon>
    </lineage>
</organism>
<feature type="domain" description="Gnk2-homologous" evidence="3">
    <location>
        <begin position="29"/>
        <end position="141"/>
    </location>
</feature>
<evidence type="ECO:0000313" key="5">
    <source>
        <dbReference type="Proteomes" id="UP001054889"/>
    </source>
</evidence>
<evidence type="ECO:0000313" key="4">
    <source>
        <dbReference type="EMBL" id="GJM88230.1"/>
    </source>
</evidence>
<dbReference type="InterPro" id="IPR002902">
    <property type="entry name" value="GNK2"/>
</dbReference>